<name>A0ACC2END2_DIPCM</name>
<keyword evidence="2" id="KW-1185">Reference proteome</keyword>
<dbReference type="EMBL" id="CM055092">
    <property type="protein sequence ID" value="KAJ7568014.1"/>
    <property type="molecule type" value="Genomic_DNA"/>
</dbReference>
<gene>
    <name evidence="1" type="ORF">O6H91_01G015500</name>
</gene>
<organism evidence="1 2">
    <name type="scientific">Diphasiastrum complanatum</name>
    <name type="common">Issler's clubmoss</name>
    <name type="synonym">Lycopodium complanatum</name>
    <dbReference type="NCBI Taxonomy" id="34168"/>
    <lineage>
        <taxon>Eukaryota</taxon>
        <taxon>Viridiplantae</taxon>
        <taxon>Streptophyta</taxon>
        <taxon>Embryophyta</taxon>
        <taxon>Tracheophyta</taxon>
        <taxon>Lycopodiopsida</taxon>
        <taxon>Lycopodiales</taxon>
        <taxon>Lycopodiaceae</taxon>
        <taxon>Lycopodioideae</taxon>
        <taxon>Diphasiastrum</taxon>
    </lineage>
</organism>
<sequence length="938" mass="105201">MAWLGKVTLGNLSDFAGAVTKLSESVKNIEKNFDSALGFDNKGGVQEAHQLGSKKGTGIESTGSPIFHKDAFRETSSHVDESTSSSLDFEETGKESSGSVAASVGGAQDFHADFENVMSANQKNDERTVSSESQSNQPVAAKEATETAEAVQAKEPKEHHDWEELQSRTGVGLDDQFVLQEVSLGDSSRKSEEIPESGEVIQLQLRKDQSLDKHGTETLEDDAFVTVESMTVEPYESQPDEVEHKEVVKSFMTTDVLQQQQKDAPQTVSAEGNLSIINTAPAATEHEEAAEINDQNFDHPSSLAFSEEKLFFDRGQDESVEKLKLEMQMMEAALKGAAKQAQTKADEISRLLLENDQLKSTIEDLKRKSSDVELDALREEYQQRLGAAERRVYALTKERDMLRREQSRKSDSSTLLKEKDEIIKQVMAEGEELSKKQAAQEAQMKKLRAQIRELEDEKQRLNSRLQVEEVKVESIRKDKAATEKLLQETVERGQAELATQKEFYLNSLNEAKEALAHAEERLDSEAKADLDRRLREAAEREGALVQALEELRQAFSRTEQQAAFREDTLRRDVADLERRCQAAEGRYDELVARVPESTRPLLRQIEAIQESSAMRAEAWTGVERALNFRLQEAEAKAAAAQERERAVNERMTQAMSRMAVMEAQVSCLRAEQSQLTRSLEKERQRASESRQEYLAALEMAATQEGRAKQLEEATRELNERHMRELVEEKTRREILEQELEKQKAAVAEGKVAAAQIASQNDYSSSNNLKRLPSASSSGSLEESYFLQASLNLTSEHLPGERIRFSELPPSPRMGKGLLGTATLEQLETHLRKKDGELALYAARLASLESTRDSLAEDLVRTTTQCEQLRVEVASLPGLKAELDALRRRHASALELMGERDEEVEELRADLADVKQMYREQIDMLVRQIEKLSSAIVGK</sequence>
<proteinExistence type="predicted"/>
<reference evidence="2" key="1">
    <citation type="journal article" date="2024" name="Proc. Natl. Acad. Sci. U.S.A.">
        <title>Extraordinary preservation of gene collinearity over three hundred million years revealed in homosporous lycophytes.</title>
        <authorList>
            <person name="Li C."/>
            <person name="Wickell D."/>
            <person name="Kuo L.Y."/>
            <person name="Chen X."/>
            <person name="Nie B."/>
            <person name="Liao X."/>
            <person name="Peng D."/>
            <person name="Ji J."/>
            <person name="Jenkins J."/>
            <person name="Williams M."/>
            <person name="Shu S."/>
            <person name="Plott C."/>
            <person name="Barry K."/>
            <person name="Rajasekar S."/>
            <person name="Grimwood J."/>
            <person name="Han X."/>
            <person name="Sun S."/>
            <person name="Hou Z."/>
            <person name="He W."/>
            <person name="Dai G."/>
            <person name="Sun C."/>
            <person name="Schmutz J."/>
            <person name="Leebens-Mack J.H."/>
            <person name="Li F.W."/>
            <person name="Wang L."/>
        </authorList>
    </citation>
    <scope>NUCLEOTIDE SEQUENCE [LARGE SCALE GENOMIC DNA]</scope>
    <source>
        <strain evidence="2">cv. PW_Plant_1</strain>
    </source>
</reference>
<evidence type="ECO:0000313" key="2">
    <source>
        <dbReference type="Proteomes" id="UP001162992"/>
    </source>
</evidence>
<comment type="caution">
    <text evidence="1">The sequence shown here is derived from an EMBL/GenBank/DDBJ whole genome shotgun (WGS) entry which is preliminary data.</text>
</comment>
<accession>A0ACC2END2</accession>
<evidence type="ECO:0000313" key="1">
    <source>
        <dbReference type="EMBL" id="KAJ7568014.1"/>
    </source>
</evidence>
<protein>
    <submittedName>
        <fullName evidence="1">Uncharacterized protein</fullName>
    </submittedName>
</protein>
<dbReference type="Proteomes" id="UP001162992">
    <property type="component" value="Chromosome 1"/>
</dbReference>